<reference evidence="1 2" key="1">
    <citation type="submission" date="2015-11" db="EMBL/GenBank/DDBJ databases">
        <title>Genomic analysis of 38 Legionella species identifies large and diverse effector repertoires.</title>
        <authorList>
            <person name="Burstein D."/>
            <person name="Amaro F."/>
            <person name="Zusman T."/>
            <person name="Lifshitz Z."/>
            <person name="Cohen O."/>
            <person name="Gilbert J.A."/>
            <person name="Pupko T."/>
            <person name="Shuman H.A."/>
            <person name="Segal G."/>
        </authorList>
    </citation>
    <scope>NUCLEOTIDE SEQUENCE [LARGE SCALE GENOMIC DNA]</scope>
    <source>
        <strain evidence="1 2">Mt.St.Helens-9</strain>
    </source>
</reference>
<proteinExistence type="predicted"/>
<organism evidence="1 2">
    <name type="scientific">Legionella spiritensis</name>
    <dbReference type="NCBI Taxonomy" id="452"/>
    <lineage>
        <taxon>Bacteria</taxon>
        <taxon>Pseudomonadati</taxon>
        <taxon>Pseudomonadota</taxon>
        <taxon>Gammaproteobacteria</taxon>
        <taxon>Legionellales</taxon>
        <taxon>Legionellaceae</taxon>
        <taxon>Legionella</taxon>
    </lineage>
</organism>
<dbReference type="Proteomes" id="UP000054877">
    <property type="component" value="Unassembled WGS sequence"/>
</dbReference>
<dbReference type="OrthoDB" id="4393931at2"/>
<evidence type="ECO:0000313" key="2">
    <source>
        <dbReference type="Proteomes" id="UP000054877"/>
    </source>
</evidence>
<sequence>MNSLIQDYPEKFIHVQDSPCVSLYQPTHRSYPDNEQDVIRYKNLLKQIETSLLEKYSARECKSLLRPFHSLADDREFWIHTDHGLAILATPHQFNVYKLPLTVDELTVVADTFHIKPLIHLMQSTEHYQILSLNREKIRLFEGNRDDLEEIPLHPDVHDTLTKALGEELTNPRLTVASYGKGAEGPAMYHGHGGRKDQVALDIKRFFRIVAEDIHTHHSQSSKLPLILAGLPQYHHVFHEVSHNPCLIDEGIPLHTDNFSLDELREMAWNIMKPRHEARLRQLTEKLAQARTKQQGSDKLAEIAKAAVCGRVDVLLIDADQRIPGHINASQGDIRQDDLMDPEIDDVLDDMAEIVLQHKGEVFVVPGKKMPTQTGVAALYRY</sequence>
<dbReference type="Pfam" id="PF18845">
    <property type="entry name" value="baeRF_family3"/>
    <property type="match status" value="1"/>
</dbReference>
<evidence type="ECO:0000313" key="1">
    <source>
        <dbReference type="EMBL" id="KTD64323.1"/>
    </source>
</evidence>
<keyword evidence="2" id="KW-1185">Reference proteome</keyword>
<accession>A0A0W0Z662</accession>
<dbReference type="AlphaFoldDB" id="A0A0W0Z662"/>
<dbReference type="STRING" id="452.Lspi_1130"/>
<gene>
    <name evidence="1" type="ORF">Lspi_1130</name>
</gene>
<dbReference type="InterPro" id="IPR041289">
    <property type="entry name" value="Bact_RF_family3"/>
</dbReference>
<dbReference type="EMBL" id="LNYX01000013">
    <property type="protein sequence ID" value="KTD64323.1"/>
    <property type="molecule type" value="Genomic_DNA"/>
</dbReference>
<name>A0A0W0Z662_LEGSP</name>
<dbReference type="PATRIC" id="fig|452.5.peg.1254"/>
<protein>
    <submittedName>
        <fullName evidence="1">Uncharacterized protein</fullName>
    </submittedName>
</protein>
<comment type="caution">
    <text evidence="1">The sequence shown here is derived from an EMBL/GenBank/DDBJ whole genome shotgun (WGS) entry which is preliminary data.</text>
</comment>
<dbReference type="RefSeq" id="WP_058483069.1">
    <property type="nucleotide sequence ID" value="NZ_CAAAII010000005.1"/>
</dbReference>